<evidence type="ECO:0000256" key="9">
    <source>
        <dbReference type="ARBA" id="ARBA00049117"/>
    </source>
</evidence>
<dbReference type="GO" id="GO:0005654">
    <property type="term" value="C:nucleoplasm"/>
    <property type="evidence" value="ECO:0007669"/>
    <property type="project" value="UniProtKB-ARBA"/>
</dbReference>
<dbReference type="Gene3D" id="3.40.50.300">
    <property type="entry name" value="P-loop containing nucleotide triphosphate hydrolases"/>
    <property type="match status" value="1"/>
</dbReference>
<dbReference type="GO" id="GO:0000462">
    <property type="term" value="P:maturation of SSU-rRNA from tricistronic rRNA transcript (SSU-rRNA, 5.8S rRNA, LSU-rRNA)"/>
    <property type="evidence" value="ECO:0007669"/>
    <property type="project" value="TreeGrafter"/>
</dbReference>
<comment type="subcellular location">
    <subcellularLocation>
        <location evidence="1">Nucleus</location>
        <location evidence="1">Nucleolus</location>
    </subcellularLocation>
</comment>
<keyword evidence="3" id="KW-0597">Phosphoprotein</keyword>
<dbReference type="GO" id="GO:0034511">
    <property type="term" value="F:U3 snoRNA binding"/>
    <property type="evidence" value="ECO:0007669"/>
    <property type="project" value="TreeGrafter"/>
</dbReference>
<dbReference type="GO" id="GO:0003924">
    <property type="term" value="F:GTPase activity"/>
    <property type="evidence" value="ECO:0007669"/>
    <property type="project" value="TreeGrafter"/>
</dbReference>
<dbReference type="AlphaFoldDB" id="S4R7Q4"/>
<reference evidence="13" key="1">
    <citation type="submission" date="2025-08" db="UniProtKB">
        <authorList>
            <consortium name="Ensembl"/>
        </authorList>
    </citation>
    <scope>IDENTIFICATION</scope>
</reference>
<feature type="domain" description="Bms1-type G" evidence="12">
    <location>
        <begin position="85"/>
        <end position="249"/>
    </location>
</feature>
<feature type="region of interest" description="Disordered" evidence="11">
    <location>
        <begin position="1"/>
        <end position="39"/>
    </location>
</feature>
<dbReference type="InterPro" id="IPR039761">
    <property type="entry name" value="Bms1/Tsr1"/>
</dbReference>
<accession>S4R7Q4</accession>
<evidence type="ECO:0000259" key="12">
    <source>
        <dbReference type="PROSITE" id="PS51714"/>
    </source>
</evidence>
<keyword evidence="7" id="KW-0342">GTP-binding</keyword>
<evidence type="ECO:0000256" key="6">
    <source>
        <dbReference type="ARBA" id="ARBA00022840"/>
    </source>
</evidence>
<dbReference type="SUPFAM" id="SSF52540">
    <property type="entry name" value="P-loop containing nucleoside triphosphate hydrolases"/>
    <property type="match status" value="1"/>
</dbReference>
<evidence type="ECO:0000256" key="5">
    <source>
        <dbReference type="ARBA" id="ARBA00022801"/>
    </source>
</evidence>
<name>S4R7Q4_PETMA</name>
<sequence length="255" mass="29622">MEKEDNKKLHRKRQSGPKFDKKRKRKFQQLGLDDDENVEDARRRNPKAFAFHSAVRMAKQFHRTQDLKARKHHIPLVDRTPLEPPPILVAVVGPPKVGKSTLVSCLVRNFTRQKLSEPKGPITIVSGKKRRLTIMECGNDINSMIDIAKVADLVLLLIDASFGFEMETFEFLNICQVHGFPRLMGVLTHLDAFRNSKQLQKTKKKLKHRFWTEIYQGAKLFYLSGMVNGEYQKQEIHNLGRFISVMKFRPLTWQT</sequence>
<dbReference type="STRING" id="7757.ENSPMAP00000001234"/>
<reference evidence="13" key="2">
    <citation type="submission" date="2025-09" db="UniProtKB">
        <authorList>
            <consortium name="Ensembl"/>
        </authorList>
    </citation>
    <scope>IDENTIFICATION</scope>
</reference>
<dbReference type="CDD" id="cd01882">
    <property type="entry name" value="BMS1"/>
    <property type="match status" value="1"/>
</dbReference>
<evidence type="ECO:0000256" key="11">
    <source>
        <dbReference type="SAM" id="MobiDB-lite"/>
    </source>
</evidence>
<organism evidence="13">
    <name type="scientific">Petromyzon marinus</name>
    <name type="common">Sea lamprey</name>
    <dbReference type="NCBI Taxonomy" id="7757"/>
    <lineage>
        <taxon>Eukaryota</taxon>
        <taxon>Metazoa</taxon>
        <taxon>Chordata</taxon>
        <taxon>Craniata</taxon>
        <taxon>Vertebrata</taxon>
        <taxon>Cyclostomata</taxon>
        <taxon>Hyperoartia</taxon>
        <taxon>Petromyzontiformes</taxon>
        <taxon>Petromyzontidae</taxon>
        <taxon>Petromyzon</taxon>
    </lineage>
</organism>
<keyword evidence="4" id="KW-0547">Nucleotide-binding</keyword>
<keyword evidence="5" id="KW-0378">Hydrolase</keyword>
<dbReference type="GeneTree" id="ENSGT00940000153195"/>
<dbReference type="InterPro" id="IPR037875">
    <property type="entry name" value="Bms1_N"/>
</dbReference>
<keyword evidence="6" id="KW-0067">ATP-binding</keyword>
<evidence type="ECO:0000256" key="2">
    <source>
        <dbReference type="ARBA" id="ARBA00022517"/>
    </source>
</evidence>
<comment type="catalytic activity">
    <reaction evidence="9">
        <text>GTP + H2O = GDP + phosphate + H(+)</text>
        <dbReference type="Rhea" id="RHEA:19669"/>
        <dbReference type="ChEBI" id="CHEBI:15377"/>
        <dbReference type="ChEBI" id="CHEBI:15378"/>
        <dbReference type="ChEBI" id="CHEBI:37565"/>
        <dbReference type="ChEBI" id="CHEBI:43474"/>
        <dbReference type="ChEBI" id="CHEBI:58189"/>
    </reaction>
    <physiologicalReaction direction="left-to-right" evidence="9">
        <dbReference type="Rhea" id="RHEA:19670"/>
    </physiologicalReaction>
</comment>
<dbReference type="GO" id="GO:0005524">
    <property type="term" value="F:ATP binding"/>
    <property type="evidence" value="ECO:0007669"/>
    <property type="project" value="UniProtKB-KW"/>
</dbReference>
<protein>
    <recommendedName>
        <fullName evidence="12">Bms1-type G domain-containing protein</fullName>
    </recommendedName>
</protein>
<evidence type="ECO:0000256" key="3">
    <source>
        <dbReference type="ARBA" id="ARBA00022553"/>
    </source>
</evidence>
<dbReference type="PROSITE" id="PS51714">
    <property type="entry name" value="G_BMS1"/>
    <property type="match status" value="1"/>
</dbReference>
<dbReference type="GO" id="GO:0032040">
    <property type="term" value="C:small-subunit processome"/>
    <property type="evidence" value="ECO:0007669"/>
    <property type="project" value="UniProtKB-ARBA"/>
</dbReference>
<dbReference type="Ensembl" id="ENSPMAT00000001239.1">
    <property type="protein sequence ID" value="ENSPMAP00000001234.1"/>
    <property type="gene ID" value="ENSPMAG00000001105.1"/>
</dbReference>
<feature type="compositionally biased region" description="Basic residues" evidence="11">
    <location>
        <begin position="8"/>
        <end position="27"/>
    </location>
</feature>
<evidence type="ECO:0000256" key="4">
    <source>
        <dbReference type="ARBA" id="ARBA00022741"/>
    </source>
</evidence>
<dbReference type="GO" id="GO:0030686">
    <property type="term" value="C:90S preribosome"/>
    <property type="evidence" value="ECO:0007669"/>
    <property type="project" value="TreeGrafter"/>
</dbReference>
<evidence type="ECO:0000256" key="8">
    <source>
        <dbReference type="ARBA" id="ARBA00023242"/>
    </source>
</evidence>
<dbReference type="PANTHER" id="PTHR12858:SF2">
    <property type="entry name" value="RIBOSOME BIOGENESIS PROTEIN BMS1 HOMOLOG"/>
    <property type="match status" value="1"/>
</dbReference>
<dbReference type="Pfam" id="PF22298">
    <property type="entry name" value="Tsr1_G-like"/>
    <property type="match status" value="1"/>
</dbReference>
<proteinExistence type="inferred from homology"/>
<evidence type="ECO:0000256" key="1">
    <source>
        <dbReference type="ARBA" id="ARBA00004604"/>
    </source>
</evidence>
<dbReference type="HOGENOM" id="CLU_002486_2_0_1"/>
<dbReference type="GO" id="GO:0005525">
    <property type="term" value="F:GTP binding"/>
    <property type="evidence" value="ECO:0007669"/>
    <property type="project" value="UniProtKB-KW"/>
</dbReference>
<evidence type="ECO:0000256" key="7">
    <source>
        <dbReference type="ARBA" id="ARBA00023134"/>
    </source>
</evidence>
<keyword evidence="8" id="KW-0539">Nucleus</keyword>
<dbReference type="InterPro" id="IPR027417">
    <property type="entry name" value="P-loop_NTPase"/>
</dbReference>
<comment type="similarity">
    <text evidence="10">Belongs to the TRAFAC class translation factor GTPase superfamily. Bms1-like GTPase family. BMS1 subfamily.</text>
</comment>
<dbReference type="PANTHER" id="PTHR12858">
    <property type="entry name" value="RIBOSOME BIOGENESIS PROTEIN"/>
    <property type="match status" value="1"/>
</dbReference>
<dbReference type="FunFam" id="3.40.50.300:FF:000105">
    <property type="entry name" value="BMS1 ribosome biogenesis factor"/>
    <property type="match status" value="1"/>
</dbReference>
<evidence type="ECO:0000313" key="13">
    <source>
        <dbReference type="Ensembl" id="ENSPMAP00000001234.1"/>
    </source>
</evidence>
<keyword evidence="2" id="KW-0690">Ribosome biogenesis</keyword>
<dbReference type="OMA" id="RLTIMEC"/>
<dbReference type="InterPro" id="IPR030387">
    <property type="entry name" value="G_Bms1/Tsr1_dom"/>
</dbReference>
<dbReference type="GO" id="GO:0000479">
    <property type="term" value="P:endonucleolytic cleavage of tricistronic rRNA transcript (SSU-rRNA, 5.8S rRNA, LSU-rRNA)"/>
    <property type="evidence" value="ECO:0007669"/>
    <property type="project" value="TreeGrafter"/>
</dbReference>
<evidence type="ECO:0000256" key="10">
    <source>
        <dbReference type="ARBA" id="ARBA00061391"/>
    </source>
</evidence>